<name>A0ABW5GF97_9PSEU</name>
<dbReference type="Pfam" id="PF14428">
    <property type="entry name" value="DddA-like"/>
    <property type="match status" value="1"/>
</dbReference>
<evidence type="ECO:0000313" key="2">
    <source>
        <dbReference type="EMBL" id="MFD2458975.1"/>
    </source>
</evidence>
<accession>A0ABW5GF97</accession>
<sequence length="253" mass="27431">MDSGFENLKATLALVTGKIAAAKVAMARALRLQEQRQELLGQIADTPASRSELTVPGDEAVRSITVTAPLLDAAEALLGHYRTVKIDSSRGDTQPVAPPREPIQRTGVSRGVLPSADTPVPRGLLKAKAEGRWRTRDGEDVVLRSGRGDEWWHAAEQFARARGLIPPDSRASLDLSKHVEIKLAMRMRTSGSGAGKHEVLRMDREVCGTLAHQSDWALTCDKQLATYLPPGTTLTVIEPDGTRRVYTGDEDPA</sequence>
<dbReference type="InterPro" id="IPR032724">
    <property type="entry name" value="SCP1.201-like"/>
</dbReference>
<dbReference type="RefSeq" id="WP_345386991.1">
    <property type="nucleotide sequence ID" value="NZ_BAABHG010000002.1"/>
</dbReference>
<reference evidence="3" key="1">
    <citation type="journal article" date="2019" name="Int. J. Syst. Evol. Microbiol.">
        <title>The Global Catalogue of Microorganisms (GCM) 10K type strain sequencing project: providing services to taxonomists for standard genome sequencing and annotation.</title>
        <authorList>
            <consortium name="The Broad Institute Genomics Platform"/>
            <consortium name="The Broad Institute Genome Sequencing Center for Infectious Disease"/>
            <person name="Wu L."/>
            <person name="Ma J."/>
        </authorList>
    </citation>
    <scope>NUCLEOTIDE SEQUENCE [LARGE SCALE GENOMIC DNA]</scope>
    <source>
        <strain evidence="3">CGMCC 4.7643</strain>
    </source>
</reference>
<dbReference type="Proteomes" id="UP001597419">
    <property type="component" value="Unassembled WGS sequence"/>
</dbReference>
<organism evidence="2 3">
    <name type="scientific">Amycolatopsis samaneae</name>
    <dbReference type="NCBI Taxonomy" id="664691"/>
    <lineage>
        <taxon>Bacteria</taxon>
        <taxon>Bacillati</taxon>
        <taxon>Actinomycetota</taxon>
        <taxon>Actinomycetes</taxon>
        <taxon>Pseudonocardiales</taxon>
        <taxon>Pseudonocardiaceae</taxon>
        <taxon>Amycolatopsis</taxon>
    </lineage>
</organism>
<evidence type="ECO:0000313" key="3">
    <source>
        <dbReference type="Proteomes" id="UP001597419"/>
    </source>
</evidence>
<protein>
    <submittedName>
        <fullName evidence="2">DddA-like double-stranded DNA deaminase toxin</fullName>
    </submittedName>
</protein>
<evidence type="ECO:0000256" key="1">
    <source>
        <dbReference type="SAM" id="MobiDB-lite"/>
    </source>
</evidence>
<feature type="region of interest" description="Disordered" evidence="1">
    <location>
        <begin position="88"/>
        <end position="121"/>
    </location>
</feature>
<comment type="caution">
    <text evidence="2">The sequence shown here is derived from an EMBL/GenBank/DDBJ whole genome shotgun (WGS) entry which is preliminary data.</text>
</comment>
<dbReference type="EMBL" id="JBHUKU010000004">
    <property type="protein sequence ID" value="MFD2458975.1"/>
    <property type="molecule type" value="Genomic_DNA"/>
</dbReference>
<keyword evidence="3" id="KW-1185">Reference proteome</keyword>
<proteinExistence type="predicted"/>
<gene>
    <name evidence="2" type="ORF">ACFSYJ_10190</name>
</gene>